<dbReference type="EMBL" id="LLZU01000008">
    <property type="protein sequence ID" value="KRV49996.1"/>
    <property type="molecule type" value="Genomic_DNA"/>
</dbReference>
<evidence type="ECO:0000313" key="7">
    <source>
        <dbReference type="Proteomes" id="UP000050867"/>
    </source>
</evidence>
<reference evidence="6 7" key="1">
    <citation type="submission" date="2015-10" db="EMBL/GenBank/DDBJ databases">
        <title>Draft genome sequence of pyrrolomycin-producing Streptomyces vitaminophilus.</title>
        <authorList>
            <person name="Graham D.E."/>
            <person name="Mahan K.M."/>
            <person name="Klingeman D.M."/>
            <person name="Hettich R.L."/>
            <person name="Parry R.J."/>
        </authorList>
    </citation>
    <scope>NUCLEOTIDE SEQUENCE [LARGE SCALE GENOMIC DNA]</scope>
    <source>
        <strain evidence="6 7">ATCC 31673</strain>
    </source>
</reference>
<protein>
    <recommendedName>
        <fullName evidence="5">Rieske domain-containing protein</fullName>
    </recommendedName>
</protein>
<dbReference type="Pfam" id="PF00355">
    <property type="entry name" value="Rieske"/>
    <property type="match status" value="1"/>
</dbReference>
<proteinExistence type="predicted"/>
<keyword evidence="7" id="KW-1185">Reference proteome</keyword>
<keyword evidence="2" id="KW-0479">Metal-binding</keyword>
<accession>A0A0T6LWA6</accession>
<dbReference type="AlphaFoldDB" id="A0A0T6LWA6"/>
<keyword evidence="4" id="KW-0411">Iron-sulfur</keyword>
<dbReference type="CDD" id="cd03467">
    <property type="entry name" value="Rieske"/>
    <property type="match status" value="1"/>
</dbReference>
<evidence type="ECO:0000256" key="2">
    <source>
        <dbReference type="ARBA" id="ARBA00022723"/>
    </source>
</evidence>
<name>A0A0T6LWA6_WENVI</name>
<dbReference type="GO" id="GO:0051537">
    <property type="term" value="F:2 iron, 2 sulfur cluster binding"/>
    <property type="evidence" value="ECO:0007669"/>
    <property type="project" value="UniProtKB-KW"/>
</dbReference>
<dbReference type="SUPFAM" id="SSF50022">
    <property type="entry name" value="ISP domain"/>
    <property type="match status" value="1"/>
</dbReference>
<comment type="caution">
    <text evidence="6">The sequence shown here is derived from an EMBL/GenBank/DDBJ whole genome shotgun (WGS) entry which is preliminary data.</text>
</comment>
<evidence type="ECO:0000313" key="6">
    <source>
        <dbReference type="EMBL" id="KRV49996.1"/>
    </source>
</evidence>
<evidence type="ECO:0000256" key="3">
    <source>
        <dbReference type="ARBA" id="ARBA00023004"/>
    </source>
</evidence>
<dbReference type="Gene3D" id="2.102.10.10">
    <property type="entry name" value="Rieske [2Fe-2S] iron-sulphur domain"/>
    <property type="match status" value="1"/>
</dbReference>
<keyword evidence="1" id="KW-0001">2Fe-2S</keyword>
<evidence type="ECO:0000259" key="5">
    <source>
        <dbReference type="PROSITE" id="PS51296"/>
    </source>
</evidence>
<sequence length="81" mass="8963">MVEAAGEDEVRVRVGEREFLVSAACPHRRGRLVFARVNEARLRITCPLHHSSFDLLTGAALSGPTERPLCVREVTGDQPPR</sequence>
<dbReference type="InterPro" id="IPR017941">
    <property type="entry name" value="Rieske_2Fe-2S"/>
</dbReference>
<feature type="domain" description="Rieske" evidence="5">
    <location>
        <begin position="1"/>
        <end position="81"/>
    </location>
</feature>
<dbReference type="eggNOG" id="ENOG50343RN">
    <property type="taxonomic scope" value="Bacteria"/>
</dbReference>
<dbReference type="InterPro" id="IPR036922">
    <property type="entry name" value="Rieske_2Fe-2S_sf"/>
</dbReference>
<gene>
    <name evidence="6" type="ORF">AQ490_18010</name>
</gene>
<dbReference type="GO" id="GO:0004497">
    <property type="term" value="F:monooxygenase activity"/>
    <property type="evidence" value="ECO:0007669"/>
    <property type="project" value="UniProtKB-ARBA"/>
</dbReference>
<dbReference type="GO" id="GO:0016705">
    <property type="term" value="F:oxidoreductase activity, acting on paired donors, with incorporation or reduction of molecular oxygen"/>
    <property type="evidence" value="ECO:0007669"/>
    <property type="project" value="UniProtKB-ARBA"/>
</dbReference>
<organism evidence="6 7">
    <name type="scientific">Wenjunlia vitaminophila</name>
    <name type="common">Streptomyces vitaminophilus</name>
    <dbReference type="NCBI Taxonomy" id="76728"/>
    <lineage>
        <taxon>Bacteria</taxon>
        <taxon>Bacillati</taxon>
        <taxon>Actinomycetota</taxon>
        <taxon>Actinomycetes</taxon>
        <taxon>Kitasatosporales</taxon>
        <taxon>Streptomycetaceae</taxon>
        <taxon>Wenjunlia</taxon>
    </lineage>
</organism>
<dbReference type="STRING" id="76728.AQ490_18010"/>
<dbReference type="GO" id="GO:0046872">
    <property type="term" value="F:metal ion binding"/>
    <property type="evidence" value="ECO:0007669"/>
    <property type="project" value="UniProtKB-KW"/>
</dbReference>
<keyword evidence="3" id="KW-0408">Iron</keyword>
<evidence type="ECO:0000256" key="1">
    <source>
        <dbReference type="ARBA" id="ARBA00022714"/>
    </source>
</evidence>
<dbReference type="Proteomes" id="UP000050867">
    <property type="component" value="Unassembled WGS sequence"/>
</dbReference>
<dbReference type="PROSITE" id="PS51296">
    <property type="entry name" value="RIESKE"/>
    <property type="match status" value="1"/>
</dbReference>
<evidence type="ECO:0000256" key="4">
    <source>
        <dbReference type="ARBA" id="ARBA00023014"/>
    </source>
</evidence>